<dbReference type="Pfam" id="PF05834">
    <property type="entry name" value="Lycopene_cycl"/>
    <property type="match status" value="1"/>
</dbReference>
<sequence length="345" mass="39438">MPQNDRTWCFWEKDAGFFDAIVYRQWDQLAVHGPGYSAVQPIAPYSYKMIRGDDFYQYCAKAIRQSPQVDCHWGEVVRQESLPDGAALFLDNGQIFQGRYLFNSILTGMPVLATNELYLLQHFKGQVIETAAPVFDPETATLMDFRVPQPDFTAFVYVMPFSATKALVEYTVFSEQLLQPADYVEALQRYIQQNIGQPYIVKEEEFGVIPMTNHRFPEREGNIIYIGSAGGQTKASSGYTFQFIQKQCDALLAALLAHGDPLAAKTSTPARFRFYDSVLLRVLARRSFPGQLLFTQLFQHNQLRDVLQFLDNETSIFQDLRIITVLPKRIFLKAAWEQAFCRSGL</sequence>
<evidence type="ECO:0000313" key="2">
    <source>
        <dbReference type="Proteomes" id="UP001220610"/>
    </source>
</evidence>
<reference evidence="1" key="1">
    <citation type="submission" date="2023-03" db="EMBL/GenBank/DDBJ databases">
        <title>Andean soil-derived lignocellulolytic bacterial consortium as a source of novel taxa and putative plastic-active enzymes.</title>
        <authorList>
            <person name="Diaz-Garcia L."/>
            <person name="Chuvochina M."/>
            <person name="Feuerriegel G."/>
            <person name="Bunk B."/>
            <person name="Sproer C."/>
            <person name="Streit W.R."/>
            <person name="Rodriguez L.M."/>
            <person name="Overmann J."/>
            <person name="Jimenez D.J."/>
        </authorList>
    </citation>
    <scope>NUCLEOTIDE SEQUENCE</scope>
    <source>
        <strain evidence="1">MAG 7</strain>
    </source>
</reference>
<protein>
    <submittedName>
        <fullName evidence="1">Lycopene cyclase family protein</fullName>
    </submittedName>
</protein>
<dbReference type="EMBL" id="CP119311">
    <property type="protein sequence ID" value="WEK38428.1"/>
    <property type="molecule type" value="Genomic_DNA"/>
</dbReference>
<gene>
    <name evidence="1" type="ORF">P0Y53_03290</name>
</gene>
<dbReference type="AlphaFoldDB" id="A0AAJ5WZR8"/>
<organism evidence="1 2">
    <name type="scientific">Candidatus Pseudobacter hemicellulosilyticus</name>
    <dbReference type="NCBI Taxonomy" id="3121375"/>
    <lineage>
        <taxon>Bacteria</taxon>
        <taxon>Pseudomonadati</taxon>
        <taxon>Bacteroidota</taxon>
        <taxon>Chitinophagia</taxon>
        <taxon>Chitinophagales</taxon>
        <taxon>Chitinophagaceae</taxon>
        <taxon>Pseudobacter</taxon>
    </lineage>
</organism>
<evidence type="ECO:0000313" key="1">
    <source>
        <dbReference type="EMBL" id="WEK38428.1"/>
    </source>
</evidence>
<dbReference type="Proteomes" id="UP001220610">
    <property type="component" value="Chromosome"/>
</dbReference>
<accession>A0AAJ5WZR8</accession>
<name>A0AAJ5WZR8_9BACT</name>
<proteinExistence type="predicted"/>